<keyword evidence="8" id="KW-0460">Magnesium</keyword>
<feature type="domain" description="Polymerase nucleotidyl transferase" evidence="10">
    <location>
        <begin position="27"/>
        <end position="83"/>
    </location>
</feature>
<comment type="cofactor">
    <cofactor evidence="1">
        <name>Mg(2+)</name>
        <dbReference type="ChEBI" id="CHEBI:18420"/>
    </cofactor>
</comment>
<dbReference type="PANTHER" id="PTHR33571">
    <property type="entry name" value="SSL8005 PROTEIN"/>
    <property type="match status" value="1"/>
</dbReference>
<comment type="caution">
    <text evidence="11">The sequence shown here is derived from an EMBL/GenBank/DDBJ whole genome shotgun (WGS) entry which is preliminary data.</text>
</comment>
<keyword evidence="2" id="KW-1277">Toxin-antitoxin system</keyword>
<gene>
    <name evidence="11" type="ORF">F3I20_23780</name>
</gene>
<evidence type="ECO:0000259" key="10">
    <source>
        <dbReference type="Pfam" id="PF01909"/>
    </source>
</evidence>
<protein>
    <submittedName>
        <fullName evidence="11">Nucleotidyltransferase family protein</fullName>
    </submittedName>
</protein>
<evidence type="ECO:0000256" key="8">
    <source>
        <dbReference type="ARBA" id="ARBA00022842"/>
    </source>
</evidence>
<keyword evidence="4" id="KW-0548">Nucleotidyltransferase</keyword>
<dbReference type="SUPFAM" id="SSF81301">
    <property type="entry name" value="Nucleotidyltransferase"/>
    <property type="match status" value="1"/>
</dbReference>
<keyword evidence="7" id="KW-0067">ATP-binding</keyword>
<accession>A0AB34CDK3</accession>
<dbReference type="GO" id="GO:0046872">
    <property type="term" value="F:metal ion binding"/>
    <property type="evidence" value="ECO:0007669"/>
    <property type="project" value="UniProtKB-KW"/>
</dbReference>
<keyword evidence="12" id="KW-1185">Reference proteome</keyword>
<organism evidence="11 12">
    <name type="scientific">Candidatus Pantoea gossypiicola</name>
    <dbReference type="NCBI Taxonomy" id="2608008"/>
    <lineage>
        <taxon>Bacteria</taxon>
        <taxon>Pseudomonadati</taxon>
        <taxon>Pseudomonadota</taxon>
        <taxon>Gammaproteobacteria</taxon>
        <taxon>Enterobacterales</taxon>
        <taxon>Erwiniaceae</taxon>
        <taxon>Pantoea</taxon>
    </lineage>
</organism>
<evidence type="ECO:0000313" key="12">
    <source>
        <dbReference type="Proteomes" id="UP000324255"/>
    </source>
</evidence>
<dbReference type="InterPro" id="IPR002934">
    <property type="entry name" value="Polymerase_NTP_transf_dom"/>
</dbReference>
<proteinExistence type="inferred from homology"/>
<evidence type="ECO:0000256" key="3">
    <source>
        <dbReference type="ARBA" id="ARBA00022679"/>
    </source>
</evidence>
<dbReference type="EMBL" id="VWVM01000047">
    <property type="protein sequence ID" value="KAA6117551.1"/>
    <property type="molecule type" value="Genomic_DNA"/>
</dbReference>
<evidence type="ECO:0000256" key="2">
    <source>
        <dbReference type="ARBA" id="ARBA00022649"/>
    </source>
</evidence>
<evidence type="ECO:0000256" key="9">
    <source>
        <dbReference type="ARBA" id="ARBA00038276"/>
    </source>
</evidence>
<dbReference type="AlphaFoldDB" id="A0AB34CDK3"/>
<evidence type="ECO:0000256" key="4">
    <source>
        <dbReference type="ARBA" id="ARBA00022695"/>
    </source>
</evidence>
<sequence>MKPSKALALHRDFIRQTCMKYGLSNPRVFGSVARGTDNENSDLDLMVDIGEKTSLFDLNGAANELTDMLGVQIDICTPKMIREAWRSEILSSLVPL</sequence>
<dbReference type="Pfam" id="PF01909">
    <property type="entry name" value="NTP_transf_2"/>
    <property type="match status" value="1"/>
</dbReference>
<keyword evidence="6" id="KW-0547">Nucleotide-binding</keyword>
<dbReference type="InterPro" id="IPR043519">
    <property type="entry name" value="NT_sf"/>
</dbReference>
<dbReference type="InterPro" id="IPR052038">
    <property type="entry name" value="Type-VII_TA_antitoxin"/>
</dbReference>
<dbReference type="GO" id="GO:0016779">
    <property type="term" value="F:nucleotidyltransferase activity"/>
    <property type="evidence" value="ECO:0007669"/>
    <property type="project" value="UniProtKB-KW"/>
</dbReference>
<dbReference type="PANTHER" id="PTHR33571:SF12">
    <property type="entry name" value="BSL3053 PROTEIN"/>
    <property type="match status" value="1"/>
</dbReference>
<dbReference type="Proteomes" id="UP000324255">
    <property type="component" value="Unassembled WGS sequence"/>
</dbReference>
<keyword evidence="3" id="KW-0808">Transferase</keyword>
<dbReference type="GO" id="GO:0005524">
    <property type="term" value="F:ATP binding"/>
    <property type="evidence" value="ECO:0007669"/>
    <property type="project" value="UniProtKB-KW"/>
</dbReference>
<dbReference type="CDD" id="cd05403">
    <property type="entry name" value="NT_KNTase_like"/>
    <property type="match status" value="1"/>
</dbReference>
<dbReference type="Gene3D" id="3.30.460.10">
    <property type="entry name" value="Beta Polymerase, domain 2"/>
    <property type="match status" value="1"/>
</dbReference>
<keyword evidence="5" id="KW-0479">Metal-binding</keyword>
<evidence type="ECO:0000256" key="6">
    <source>
        <dbReference type="ARBA" id="ARBA00022741"/>
    </source>
</evidence>
<evidence type="ECO:0000313" key="11">
    <source>
        <dbReference type="EMBL" id="KAA6117551.1"/>
    </source>
</evidence>
<reference evidence="11 12" key="1">
    <citation type="submission" date="2019-09" db="EMBL/GenBank/DDBJ databases">
        <title>Genomic diversity of phyloplane-associated Pantoea species in Pakistan cotton crop.</title>
        <authorList>
            <person name="Tufail M.R."/>
            <person name="Cook D.R."/>
        </authorList>
    </citation>
    <scope>NUCLEOTIDE SEQUENCE [LARGE SCALE GENOMIC DNA]</scope>
    <source>
        <strain evidence="11 12">B_8</strain>
    </source>
</reference>
<evidence type="ECO:0000256" key="5">
    <source>
        <dbReference type="ARBA" id="ARBA00022723"/>
    </source>
</evidence>
<evidence type="ECO:0000256" key="7">
    <source>
        <dbReference type="ARBA" id="ARBA00022840"/>
    </source>
</evidence>
<comment type="similarity">
    <text evidence="9">Belongs to the MntA antitoxin family.</text>
</comment>
<name>A0AB34CDK3_9GAMM</name>
<evidence type="ECO:0000256" key="1">
    <source>
        <dbReference type="ARBA" id="ARBA00001946"/>
    </source>
</evidence>
<dbReference type="RefSeq" id="WP_150059947.1">
    <property type="nucleotide sequence ID" value="NZ_VWVM01000047.1"/>
</dbReference>